<dbReference type="InterPro" id="IPR008972">
    <property type="entry name" value="Cupredoxin"/>
</dbReference>
<organism evidence="9 10">
    <name type="scientific">Mycolicibacterium anyangense</name>
    <dbReference type="NCBI Taxonomy" id="1431246"/>
    <lineage>
        <taxon>Bacteria</taxon>
        <taxon>Bacillati</taxon>
        <taxon>Actinomycetota</taxon>
        <taxon>Actinomycetes</taxon>
        <taxon>Mycobacteriales</taxon>
        <taxon>Mycobacteriaceae</taxon>
        <taxon>Mycolicibacterium</taxon>
    </lineage>
</organism>
<dbReference type="InterPro" id="IPR028096">
    <property type="entry name" value="EfeO_Cupredoxin"/>
</dbReference>
<dbReference type="Proteomes" id="UP000467249">
    <property type="component" value="Chromosome"/>
</dbReference>
<gene>
    <name evidence="9" type="ORF">MANY_47440</name>
</gene>
<evidence type="ECO:0000256" key="5">
    <source>
        <dbReference type="PIRSR" id="PIRSR602386-1"/>
    </source>
</evidence>
<sequence length="151" mass="15284">MTRTRAGTAAVLATAGITALVACSHPVATPAPDFGANGGTPVGMSGMTGMPVPSSQSSAPATSAQQPVVGTAVDITNFAFTPATLTVKVGDTVTWTNHDEEPHTVVADDGSFHSPGLGTNDKYTFTFTAPGSFSYLCSIHPFMHGTVVVSA</sequence>
<comment type="cofactor">
    <cofactor evidence="5">
        <name>Cu cation</name>
        <dbReference type="ChEBI" id="CHEBI:23378"/>
    </cofactor>
    <text evidence="5">Binds 1 copper ion per subunit.</text>
</comment>
<dbReference type="RefSeq" id="WP_163806566.1">
    <property type="nucleotide sequence ID" value="NZ_AP022620.1"/>
</dbReference>
<evidence type="ECO:0000313" key="10">
    <source>
        <dbReference type="Proteomes" id="UP000467249"/>
    </source>
</evidence>
<dbReference type="AlphaFoldDB" id="A0A6N4WGU4"/>
<evidence type="ECO:0000259" key="8">
    <source>
        <dbReference type="Pfam" id="PF13473"/>
    </source>
</evidence>
<evidence type="ECO:0000256" key="3">
    <source>
        <dbReference type="ARBA" id="ARBA00022764"/>
    </source>
</evidence>
<proteinExistence type="predicted"/>
<feature type="binding site" evidence="5">
    <location>
        <position position="143"/>
    </location>
    <ligand>
        <name>Cu cation</name>
        <dbReference type="ChEBI" id="CHEBI:23378"/>
    </ligand>
</feature>
<dbReference type="PRINTS" id="PR00155">
    <property type="entry name" value="AMICYANIN"/>
</dbReference>
<dbReference type="GO" id="GO:0042597">
    <property type="term" value="C:periplasmic space"/>
    <property type="evidence" value="ECO:0007669"/>
    <property type="project" value="UniProtKB-SubCell"/>
</dbReference>
<dbReference type="Gene3D" id="2.60.40.420">
    <property type="entry name" value="Cupredoxins - blue copper proteins"/>
    <property type="match status" value="1"/>
</dbReference>
<dbReference type="InterPro" id="IPR002386">
    <property type="entry name" value="Amicyanin/Pseudoazurin"/>
</dbReference>
<dbReference type="GO" id="GO:0005507">
    <property type="term" value="F:copper ion binding"/>
    <property type="evidence" value="ECO:0007669"/>
    <property type="project" value="InterPro"/>
</dbReference>
<accession>A0A6N4WGU4</accession>
<dbReference type="CDD" id="cd13921">
    <property type="entry name" value="Amicyanin"/>
    <property type="match status" value="1"/>
</dbReference>
<feature type="chain" id="PRO_5039720835" description="EfeO-type cupredoxin-like domain-containing protein" evidence="7">
    <location>
        <begin position="25"/>
        <end position="151"/>
    </location>
</feature>
<dbReference type="PROSITE" id="PS51257">
    <property type="entry name" value="PROKAR_LIPOPROTEIN"/>
    <property type="match status" value="1"/>
</dbReference>
<evidence type="ECO:0000256" key="1">
    <source>
        <dbReference type="ARBA" id="ARBA00004418"/>
    </source>
</evidence>
<keyword evidence="5" id="KW-0186">Copper</keyword>
<dbReference type="EMBL" id="AP022620">
    <property type="protein sequence ID" value="BBZ79407.1"/>
    <property type="molecule type" value="Genomic_DNA"/>
</dbReference>
<feature type="signal peptide" evidence="7">
    <location>
        <begin position="1"/>
        <end position="24"/>
    </location>
</feature>
<evidence type="ECO:0000256" key="6">
    <source>
        <dbReference type="SAM" id="MobiDB-lite"/>
    </source>
</evidence>
<comment type="subcellular location">
    <subcellularLocation>
        <location evidence="1">Periplasm</location>
    </subcellularLocation>
</comment>
<dbReference type="GO" id="GO:0009055">
    <property type="term" value="F:electron transfer activity"/>
    <property type="evidence" value="ECO:0007669"/>
    <property type="project" value="InterPro"/>
</dbReference>
<evidence type="ECO:0000256" key="7">
    <source>
        <dbReference type="SAM" id="SignalP"/>
    </source>
</evidence>
<dbReference type="InterPro" id="IPR052721">
    <property type="entry name" value="ET_Amicyanin"/>
</dbReference>
<dbReference type="InterPro" id="IPR035668">
    <property type="entry name" value="Amicyanin"/>
</dbReference>
<keyword evidence="7" id="KW-0732">Signal</keyword>
<dbReference type="KEGG" id="many:MANY_47440"/>
<feature type="domain" description="EfeO-type cupredoxin-like" evidence="8">
    <location>
        <begin position="59"/>
        <end position="149"/>
    </location>
</feature>
<keyword evidence="5" id="KW-0479">Metal-binding</keyword>
<dbReference type="Pfam" id="PF13473">
    <property type="entry name" value="Cupredoxin_1"/>
    <property type="match status" value="1"/>
</dbReference>
<keyword evidence="4" id="KW-0249">Electron transport</keyword>
<dbReference type="SUPFAM" id="SSF49503">
    <property type="entry name" value="Cupredoxins"/>
    <property type="match status" value="1"/>
</dbReference>
<keyword evidence="10" id="KW-1185">Reference proteome</keyword>
<feature type="binding site" evidence="5">
    <location>
        <position position="103"/>
    </location>
    <ligand>
        <name>Cu cation</name>
        <dbReference type="ChEBI" id="CHEBI:23378"/>
    </ligand>
</feature>
<name>A0A6N4WGU4_9MYCO</name>
<feature type="region of interest" description="Disordered" evidence="6">
    <location>
        <begin position="39"/>
        <end position="63"/>
    </location>
</feature>
<feature type="binding site" evidence="5">
    <location>
        <position position="140"/>
    </location>
    <ligand>
        <name>Cu cation</name>
        <dbReference type="ChEBI" id="CHEBI:23378"/>
    </ligand>
</feature>
<protein>
    <recommendedName>
        <fullName evidence="8">EfeO-type cupredoxin-like domain-containing protein</fullName>
    </recommendedName>
</protein>
<evidence type="ECO:0000256" key="4">
    <source>
        <dbReference type="ARBA" id="ARBA00022982"/>
    </source>
</evidence>
<evidence type="ECO:0000313" key="9">
    <source>
        <dbReference type="EMBL" id="BBZ79407.1"/>
    </source>
</evidence>
<dbReference type="PANTHER" id="PTHR36507">
    <property type="entry name" value="BLL1555 PROTEIN"/>
    <property type="match status" value="1"/>
</dbReference>
<feature type="compositionally biased region" description="Low complexity" evidence="6">
    <location>
        <begin position="53"/>
        <end position="63"/>
    </location>
</feature>
<dbReference type="PANTHER" id="PTHR36507:SF1">
    <property type="entry name" value="BLL1555 PROTEIN"/>
    <property type="match status" value="1"/>
</dbReference>
<keyword evidence="2" id="KW-0813">Transport</keyword>
<feature type="binding site" evidence="5">
    <location>
        <position position="137"/>
    </location>
    <ligand>
        <name>Cu cation</name>
        <dbReference type="ChEBI" id="CHEBI:23378"/>
    </ligand>
</feature>
<keyword evidence="3" id="KW-0574">Periplasm</keyword>
<evidence type="ECO:0000256" key="2">
    <source>
        <dbReference type="ARBA" id="ARBA00022448"/>
    </source>
</evidence>
<reference evidence="9 10" key="1">
    <citation type="journal article" date="2019" name="Emerg. Microbes Infect.">
        <title>Comprehensive subspecies identification of 175 nontuberculous mycobacteria species based on 7547 genomic profiles.</title>
        <authorList>
            <person name="Matsumoto Y."/>
            <person name="Kinjo T."/>
            <person name="Motooka D."/>
            <person name="Nabeya D."/>
            <person name="Jung N."/>
            <person name="Uechi K."/>
            <person name="Horii T."/>
            <person name="Iida T."/>
            <person name="Fujita J."/>
            <person name="Nakamura S."/>
        </authorList>
    </citation>
    <scope>NUCLEOTIDE SEQUENCE [LARGE SCALE GENOMIC DNA]</scope>
    <source>
        <strain evidence="9 10">JCM 30275</strain>
    </source>
</reference>